<reference evidence="6" key="1">
    <citation type="submission" date="2016-10" db="EMBL/GenBank/DDBJ databases">
        <authorList>
            <person name="Varghese N."/>
            <person name="Submissions S."/>
        </authorList>
    </citation>
    <scope>NUCLEOTIDE SEQUENCE [LARGE SCALE GENOMIC DNA]</scope>
    <source>
        <strain evidence="6">Jip14</strain>
    </source>
</reference>
<dbReference type="AlphaFoldDB" id="A0A1H7LMX4"/>
<dbReference type="RefSeq" id="WP_090604664.1">
    <property type="nucleotide sequence ID" value="NZ_FNZR01000003.1"/>
</dbReference>
<keyword evidence="6" id="KW-1185">Reference proteome</keyword>
<evidence type="ECO:0000259" key="4">
    <source>
        <dbReference type="PROSITE" id="PS01124"/>
    </source>
</evidence>
<dbReference type="SUPFAM" id="SSF46689">
    <property type="entry name" value="Homeodomain-like"/>
    <property type="match status" value="1"/>
</dbReference>
<evidence type="ECO:0000256" key="1">
    <source>
        <dbReference type="ARBA" id="ARBA00023015"/>
    </source>
</evidence>
<proteinExistence type="predicted"/>
<dbReference type="InterPro" id="IPR054015">
    <property type="entry name" value="ExsA-like_N"/>
</dbReference>
<dbReference type="Pfam" id="PF22200">
    <property type="entry name" value="ExsA_N"/>
    <property type="match status" value="1"/>
</dbReference>
<dbReference type="PROSITE" id="PS01124">
    <property type="entry name" value="HTH_ARAC_FAMILY_2"/>
    <property type="match status" value="1"/>
</dbReference>
<keyword evidence="1" id="KW-0805">Transcription regulation</keyword>
<accession>A0A1H7LMX4</accession>
<dbReference type="Gene3D" id="1.10.10.60">
    <property type="entry name" value="Homeodomain-like"/>
    <property type="match status" value="1"/>
</dbReference>
<dbReference type="InterPro" id="IPR018060">
    <property type="entry name" value="HTH_AraC"/>
</dbReference>
<sequence>MKKLTNFTAVEDRLQYNILYSCTGEAKRGHEPFVAEHALTYITHGEIHLHTDKGVLVAPKGTIGLLRRHQLVKAVKKPGVDGPFMSINIFLDQQALRRYSAAHDVHATGIYTGDPIVALPVDPFMKGYFDSLMPYFEHPEQLTETLASLKTTEAIALLLRNPSLKNLLFDFSEPFKIDLEAYMNRHFTYNVPLEQFARLTGRSLSTFKRDFAKTFRTPPERWLQKRRLEQAHYLITQRHQRPSEVYLEVGFENFSHFSTAFKKEFGQNASEVR</sequence>
<evidence type="ECO:0000313" key="6">
    <source>
        <dbReference type="Proteomes" id="UP000198916"/>
    </source>
</evidence>
<feature type="domain" description="HTH araC/xylS-type" evidence="4">
    <location>
        <begin position="177"/>
        <end position="273"/>
    </location>
</feature>
<dbReference type="InterPro" id="IPR050204">
    <property type="entry name" value="AraC_XylS_family_regulators"/>
</dbReference>
<evidence type="ECO:0000256" key="2">
    <source>
        <dbReference type="ARBA" id="ARBA00023125"/>
    </source>
</evidence>
<name>A0A1H7LMX4_9SPHI</name>
<keyword evidence="2 5" id="KW-0238">DNA-binding</keyword>
<dbReference type="EMBL" id="FNZR01000003">
    <property type="protein sequence ID" value="SEL00199.1"/>
    <property type="molecule type" value="Genomic_DNA"/>
</dbReference>
<organism evidence="5 6">
    <name type="scientific">Parapedobacter koreensis</name>
    <dbReference type="NCBI Taxonomy" id="332977"/>
    <lineage>
        <taxon>Bacteria</taxon>
        <taxon>Pseudomonadati</taxon>
        <taxon>Bacteroidota</taxon>
        <taxon>Sphingobacteriia</taxon>
        <taxon>Sphingobacteriales</taxon>
        <taxon>Sphingobacteriaceae</taxon>
        <taxon>Parapedobacter</taxon>
    </lineage>
</organism>
<dbReference type="SMART" id="SM00342">
    <property type="entry name" value="HTH_ARAC"/>
    <property type="match status" value="1"/>
</dbReference>
<gene>
    <name evidence="5" type="ORF">SAMN05421740_103212</name>
</gene>
<protein>
    <submittedName>
        <fullName evidence="5">AraC-type DNA-binding protein</fullName>
    </submittedName>
</protein>
<evidence type="ECO:0000313" key="5">
    <source>
        <dbReference type="EMBL" id="SEL00199.1"/>
    </source>
</evidence>
<dbReference type="Pfam" id="PF12833">
    <property type="entry name" value="HTH_18"/>
    <property type="match status" value="1"/>
</dbReference>
<dbReference type="GO" id="GO:0003700">
    <property type="term" value="F:DNA-binding transcription factor activity"/>
    <property type="evidence" value="ECO:0007669"/>
    <property type="project" value="InterPro"/>
</dbReference>
<dbReference type="STRING" id="332977.SAMN05421740_103212"/>
<evidence type="ECO:0000256" key="3">
    <source>
        <dbReference type="ARBA" id="ARBA00023163"/>
    </source>
</evidence>
<keyword evidence="3" id="KW-0804">Transcription</keyword>
<dbReference type="PANTHER" id="PTHR46796">
    <property type="entry name" value="HTH-TYPE TRANSCRIPTIONAL ACTIVATOR RHAS-RELATED"/>
    <property type="match status" value="1"/>
</dbReference>
<dbReference type="GO" id="GO:0043565">
    <property type="term" value="F:sequence-specific DNA binding"/>
    <property type="evidence" value="ECO:0007669"/>
    <property type="project" value="InterPro"/>
</dbReference>
<dbReference type="OrthoDB" id="4480133at2"/>
<dbReference type="Proteomes" id="UP000198916">
    <property type="component" value="Unassembled WGS sequence"/>
</dbReference>
<dbReference type="InterPro" id="IPR009057">
    <property type="entry name" value="Homeodomain-like_sf"/>
</dbReference>